<keyword evidence="6" id="KW-0094">Blood coagulation</keyword>
<organism evidence="12 13">
    <name type="scientific">Callorhinchus milii</name>
    <name type="common">Ghost shark</name>
    <dbReference type="NCBI Taxonomy" id="7868"/>
    <lineage>
        <taxon>Eukaryota</taxon>
        <taxon>Metazoa</taxon>
        <taxon>Chordata</taxon>
        <taxon>Craniata</taxon>
        <taxon>Vertebrata</taxon>
        <taxon>Chondrichthyes</taxon>
        <taxon>Holocephali</taxon>
        <taxon>Chimaeriformes</taxon>
        <taxon>Callorhinchidae</taxon>
        <taxon>Callorhinchus</taxon>
    </lineage>
</organism>
<sequence length="656" mass="73860">LSPQNSARCLRSSSSGLLLVPRVLHSTLGGRTFSHYPPSVKTLYLNLNYLGQGPKCPSGCRIQGLMDHEDRKTDDRVRKIRQMLDDYSKTYESTHMKTFLIEFLSFSAPLDSGTTYYKLVDSLNSRLASLQDRLNHQTTKIQLLKESIFQQFEEIIRLEIDIDIKIQACKGSCVKSFVYDINKENDARVEKVLRSMSIKRLEKIEYKKPLHSLKMTSTKTADVVTGFKSELDLDHGYSEFWKEIHTNVITLEDYFQPTSSYLDFSYFESSLSPLMPAAITTASSDRITTDPKEAVGWSKLEMKGSSASSTHVKINSSDSVTEYINLTDIDDSGRIDNIKPTFPTANTGVTDSKGSVSHTEAFSSSRWFTKTDDSKGLPNILKSLHSSSDPVLPLRDEIGQDFPDIFAHSTKVQKADGYIGKDCSDIIQKHTSGGEDGLFTIKPNGSAATITAYCDQSTGLGGWILIQQRMGGSVHFNRSWDEYKNGFGSIDDQGHGDVWLGNDNLHLLTQEESLLRIELEDWSGHMVFAHYIVSIGCESEDYMLKLSDYSGDAGDALIAGLPEYGNHTSHSYMKFSTYDRDHDRWEESCAEIYGGGWWYNSCQAANLNGIYYTGGQYDPRNNMPYEIENGMVWIPFRGNDYSLKVVRMKIRRIATN</sequence>
<evidence type="ECO:0000256" key="5">
    <source>
        <dbReference type="ARBA" id="ARBA00023054"/>
    </source>
</evidence>
<comment type="subcellular location">
    <subcellularLocation>
        <location evidence="1">Secreted</location>
    </subcellularLocation>
</comment>
<dbReference type="GO" id="GO:0005102">
    <property type="term" value="F:signaling receptor binding"/>
    <property type="evidence" value="ECO:0007669"/>
    <property type="project" value="InterPro"/>
</dbReference>
<evidence type="ECO:0000256" key="6">
    <source>
        <dbReference type="ARBA" id="ARBA00023084"/>
    </source>
</evidence>
<feature type="domain" description="Fibrinogen C-terminal" evidence="11">
    <location>
        <begin position="414"/>
        <end position="654"/>
    </location>
</feature>
<dbReference type="NCBIfam" id="NF040941">
    <property type="entry name" value="GGGWT_bact"/>
    <property type="match status" value="1"/>
</dbReference>
<dbReference type="GO" id="GO:0034116">
    <property type="term" value="P:positive regulation of heterotypic cell-cell adhesion"/>
    <property type="evidence" value="ECO:0007669"/>
    <property type="project" value="TreeGrafter"/>
</dbReference>
<dbReference type="InterPro" id="IPR037579">
    <property type="entry name" value="FIB_ANG-like"/>
</dbReference>
<dbReference type="PROSITE" id="PS51406">
    <property type="entry name" value="FIBRINOGEN_C_2"/>
    <property type="match status" value="1"/>
</dbReference>
<evidence type="ECO:0000256" key="7">
    <source>
        <dbReference type="ARBA" id="ARBA00023157"/>
    </source>
</evidence>
<reference evidence="13" key="2">
    <citation type="journal article" date="2007" name="PLoS Biol.">
        <title>Survey sequencing and comparative analysis of the elephant shark (Callorhinchus milii) genome.</title>
        <authorList>
            <person name="Venkatesh B."/>
            <person name="Kirkness E.F."/>
            <person name="Loh Y.H."/>
            <person name="Halpern A.L."/>
            <person name="Lee A.P."/>
            <person name="Johnson J."/>
            <person name="Dandona N."/>
            <person name="Viswanathan L.D."/>
            <person name="Tay A."/>
            <person name="Venter J.C."/>
            <person name="Strausberg R.L."/>
            <person name="Brenner S."/>
        </authorList>
    </citation>
    <scope>NUCLEOTIDE SEQUENCE [LARGE SCALE GENOMIC DNA]</scope>
</reference>
<evidence type="ECO:0000256" key="1">
    <source>
        <dbReference type="ARBA" id="ARBA00004613"/>
    </source>
</evidence>
<dbReference type="Gene3D" id="1.20.5.50">
    <property type="match status" value="1"/>
</dbReference>
<evidence type="ECO:0000256" key="3">
    <source>
        <dbReference type="ARBA" id="ARBA00022696"/>
    </source>
</evidence>
<dbReference type="GeneTree" id="ENSGT00940000157467"/>
<dbReference type="GO" id="GO:0051258">
    <property type="term" value="P:protein polymerization"/>
    <property type="evidence" value="ECO:0007669"/>
    <property type="project" value="InterPro"/>
</dbReference>
<dbReference type="PANTHER" id="PTHR47221:SF6">
    <property type="entry name" value="FIBRINOGEN ALPHA CHAIN"/>
    <property type="match status" value="1"/>
</dbReference>
<dbReference type="InterPro" id="IPR020837">
    <property type="entry name" value="Fibrinogen_CS"/>
</dbReference>
<dbReference type="InterPro" id="IPR036056">
    <property type="entry name" value="Fibrinogen-like_C"/>
</dbReference>
<reference evidence="12" key="5">
    <citation type="submission" date="2025-09" db="UniProtKB">
        <authorList>
            <consortium name="Ensembl"/>
        </authorList>
    </citation>
    <scope>IDENTIFICATION</scope>
</reference>
<dbReference type="InterPro" id="IPR014716">
    <property type="entry name" value="Fibrinogen_a/b/g_C_1"/>
</dbReference>
<dbReference type="CDD" id="cd00087">
    <property type="entry name" value="FReD"/>
    <property type="match status" value="1"/>
</dbReference>
<dbReference type="FunCoup" id="A0A4W3IE84">
    <property type="interactions" value="194"/>
</dbReference>
<dbReference type="GO" id="GO:0005577">
    <property type="term" value="C:fibrinogen complex"/>
    <property type="evidence" value="ECO:0007669"/>
    <property type="project" value="InterPro"/>
</dbReference>
<dbReference type="Gene3D" id="3.90.215.10">
    <property type="entry name" value="Gamma Fibrinogen, chain A, domain 1"/>
    <property type="match status" value="1"/>
</dbReference>
<keyword evidence="8" id="KW-0325">Glycoprotein</keyword>
<name>A0A4W3IE84_CALMI</name>
<dbReference type="STRING" id="7868.ENSCMIP00000025796"/>
<evidence type="ECO:0000256" key="10">
    <source>
        <dbReference type="SAM" id="Coils"/>
    </source>
</evidence>
<keyword evidence="4" id="KW-0732">Signal</keyword>
<keyword evidence="3" id="KW-0356">Hemostasis</keyword>
<evidence type="ECO:0000256" key="2">
    <source>
        <dbReference type="ARBA" id="ARBA00022525"/>
    </source>
</evidence>
<reference evidence="13" key="1">
    <citation type="journal article" date="2006" name="Science">
        <title>Ancient noncoding elements conserved in the human genome.</title>
        <authorList>
            <person name="Venkatesh B."/>
            <person name="Kirkness E.F."/>
            <person name="Loh Y.H."/>
            <person name="Halpern A.L."/>
            <person name="Lee A.P."/>
            <person name="Johnson J."/>
            <person name="Dandona N."/>
            <person name="Viswanathan L.D."/>
            <person name="Tay A."/>
            <person name="Venter J.C."/>
            <person name="Strausberg R.L."/>
            <person name="Brenner S."/>
        </authorList>
    </citation>
    <scope>NUCLEOTIDE SEQUENCE [LARGE SCALE GENOMIC DNA]</scope>
</reference>
<dbReference type="Gene3D" id="4.10.530.10">
    <property type="entry name" value="Gamma-fibrinogen Carboxyl Terminal Fragment, domain 2"/>
    <property type="match status" value="1"/>
</dbReference>
<dbReference type="GO" id="GO:0042730">
    <property type="term" value="P:fibrinolysis"/>
    <property type="evidence" value="ECO:0007669"/>
    <property type="project" value="TreeGrafter"/>
</dbReference>
<reference evidence="13" key="3">
    <citation type="journal article" date="2014" name="Nature">
        <title>Elephant shark genome provides unique insights into gnathostome evolution.</title>
        <authorList>
            <consortium name="International Elephant Shark Genome Sequencing Consortium"/>
            <person name="Venkatesh B."/>
            <person name="Lee A.P."/>
            <person name="Ravi V."/>
            <person name="Maurya A.K."/>
            <person name="Lian M.M."/>
            <person name="Swann J.B."/>
            <person name="Ohta Y."/>
            <person name="Flajnik M.F."/>
            <person name="Sutoh Y."/>
            <person name="Kasahara M."/>
            <person name="Hoon S."/>
            <person name="Gangu V."/>
            <person name="Roy S.W."/>
            <person name="Irimia M."/>
            <person name="Korzh V."/>
            <person name="Kondrychyn I."/>
            <person name="Lim Z.W."/>
            <person name="Tay B.H."/>
            <person name="Tohari S."/>
            <person name="Kong K.W."/>
            <person name="Ho S."/>
            <person name="Lorente-Galdos B."/>
            <person name="Quilez J."/>
            <person name="Marques-Bonet T."/>
            <person name="Raney B.J."/>
            <person name="Ingham P.W."/>
            <person name="Tay A."/>
            <person name="Hillier L.W."/>
            <person name="Minx P."/>
            <person name="Boehm T."/>
            <person name="Wilson R.K."/>
            <person name="Brenner S."/>
            <person name="Warren W.C."/>
        </authorList>
    </citation>
    <scope>NUCLEOTIDE SEQUENCE [LARGE SCALE GENOMIC DNA]</scope>
</reference>
<dbReference type="GO" id="GO:0072377">
    <property type="term" value="P:blood coagulation, common pathway"/>
    <property type="evidence" value="ECO:0007669"/>
    <property type="project" value="TreeGrafter"/>
</dbReference>
<dbReference type="Proteomes" id="UP000314986">
    <property type="component" value="Unassembled WGS sequence"/>
</dbReference>
<comment type="subunit">
    <text evidence="9">Heterohexamer; disulfide linked. Contains 2 sets of 3 non-identical chains (alpha, beta and gamma). The 2 heterotrimers are in head to head conformation with the N-termini in a small central domain.</text>
</comment>
<keyword evidence="7" id="KW-1015">Disulfide bond</keyword>
<dbReference type="GO" id="GO:0070527">
    <property type="term" value="P:platelet aggregation"/>
    <property type="evidence" value="ECO:0007669"/>
    <property type="project" value="TreeGrafter"/>
</dbReference>
<dbReference type="SMART" id="SM01212">
    <property type="entry name" value="Fib_alpha"/>
    <property type="match status" value="1"/>
</dbReference>
<keyword evidence="5 10" id="KW-0175">Coiled coil</keyword>
<evidence type="ECO:0000313" key="13">
    <source>
        <dbReference type="Proteomes" id="UP000314986"/>
    </source>
</evidence>
<evidence type="ECO:0000256" key="8">
    <source>
        <dbReference type="ARBA" id="ARBA00023180"/>
    </source>
</evidence>
<dbReference type="AlphaFoldDB" id="A0A4W3IE84"/>
<dbReference type="Pfam" id="PF08702">
    <property type="entry name" value="Fib_alpha"/>
    <property type="match status" value="1"/>
</dbReference>
<keyword evidence="13" id="KW-1185">Reference proteome</keyword>
<accession>A0A4W3IE84</accession>
<dbReference type="InterPro" id="IPR012290">
    <property type="entry name" value="Fibrinogen_a/b/g_coil_dom"/>
</dbReference>
<proteinExistence type="predicted"/>
<dbReference type="PANTHER" id="PTHR47221">
    <property type="entry name" value="FIBRINOGEN ALPHA CHAIN"/>
    <property type="match status" value="1"/>
</dbReference>
<dbReference type="SUPFAM" id="SSF56496">
    <property type="entry name" value="Fibrinogen C-terminal domain-like"/>
    <property type="match status" value="1"/>
</dbReference>
<evidence type="ECO:0000256" key="4">
    <source>
        <dbReference type="ARBA" id="ARBA00022729"/>
    </source>
</evidence>
<dbReference type="GO" id="GO:0030674">
    <property type="term" value="F:protein-macromolecule adaptor activity"/>
    <property type="evidence" value="ECO:0007669"/>
    <property type="project" value="TreeGrafter"/>
</dbReference>
<dbReference type="InterPro" id="IPR002181">
    <property type="entry name" value="Fibrinogen_a/b/g_C_dom"/>
</dbReference>
<reference evidence="12" key="4">
    <citation type="submission" date="2025-08" db="UniProtKB">
        <authorList>
            <consortium name="Ensembl"/>
        </authorList>
    </citation>
    <scope>IDENTIFICATION</scope>
</reference>
<keyword evidence="2" id="KW-0964">Secreted</keyword>
<dbReference type="OMA" id="PRIVEHM"/>
<dbReference type="InParanoid" id="A0A4W3IE84"/>
<dbReference type="GO" id="GO:0005201">
    <property type="term" value="F:extracellular matrix structural constituent"/>
    <property type="evidence" value="ECO:0007669"/>
    <property type="project" value="TreeGrafter"/>
</dbReference>
<dbReference type="PROSITE" id="PS00514">
    <property type="entry name" value="FIBRINOGEN_C_1"/>
    <property type="match status" value="1"/>
</dbReference>
<evidence type="ECO:0000313" key="12">
    <source>
        <dbReference type="Ensembl" id="ENSCMIP00000025796.1"/>
    </source>
</evidence>
<dbReference type="Pfam" id="PF00147">
    <property type="entry name" value="Fibrinogen_C"/>
    <property type="match status" value="1"/>
</dbReference>
<feature type="coiled-coil region" evidence="10">
    <location>
        <begin position="120"/>
        <end position="147"/>
    </location>
</feature>
<evidence type="ECO:0000256" key="9">
    <source>
        <dbReference type="ARBA" id="ARBA00025974"/>
    </source>
</evidence>
<dbReference type="Ensembl" id="ENSCMIT00000026221.1">
    <property type="protein sequence ID" value="ENSCMIP00000025796.1"/>
    <property type="gene ID" value="ENSCMIG00000011326.1"/>
</dbReference>
<evidence type="ECO:0000259" key="11">
    <source>
        <dbReference type="PROSITE" id="PS51406"/>
    </source>
</evidence>
<dbReference type="SUPFAM" id="SSF58010">
    <property type="entry name" value="Fibrinogen coiled-coil and central regions"/>
    <property type="match status" value="1"/>
</dbReference>
<dbReference type="SMART" id="SM00186">
    <property type="entry name" value="FBG"/>
    <property type="match status" value="1"/>
</dbReference>
<protein>
    <recommendedName>
        <fullName evidence="11">Fibrinogen C-terminal domain-containing protein</fullName>
    </recommendedName>
</protein>